<organism evidence="2 3">
    <name type="scientific">[Clostridium] polysaccharolyticum</name>
    <dbReference type="NCBI Taxonomy" id="29364"/>
    <lineage>
        <taxon>Bacteria</taxon>
        <taxon>Bacillati</taxon>
        <taxon>Bacillota</taxon>
        <taxon>Clostridia</taxon>
        <taxon>Lachnospirales</taxon>
        <taxon>Lachnospiraceae</taxon>
    </lineage>
</organism>
<keyword evidence="3" id="KW-1185">Reference proteome</keyword>
<feature type="transmembrane region" description="Helical" evidence="1">
    <location>
        <begin position="16"/>
        <end position="37"/>
    </location>
</feature>
<feature type="transmembrane region" description="Helical" evidence="1">
    <location>
        <begin position="57"/>
        <end position="79"/>
    </location>
</feature>
<dbReference type="Proteomes" id="UP000199800">
    <property type="component" value="Unassembled WGS sequence"/>
</dbReference>
<keyword evidence="1" id="KW-0472">Membrane</keyword>
<evidence type="ECO:0000256" key="1">
    <source>
        <dbReference type="SAM" id="Phobius"/>
    </source>
</evidence>
<dbReference type="OrthoDB" id="9803265at2"/>
<dbReference type="STRING" id="29364.SAMN04487772_12814"/>
<name>A0A1I0F7S6_9FIRM</name>
<sequence length="222" mass="24407">MFTSILTKDVIGIQQALICMLVSIVLGMVISIIYMYTGICSKNFAITLTLLPVLVQMVIMLVNGNLGTGVAILGAFGLVRFRSIPGSSKEILGVFFAMAVGLATGTGLIAFAALCTVIIGFVFFALNKTSFGETRVQERDLKITIPENLEYAGLFDEIFATYTTKHYLESVKTTNLGSMFELRYKITMKNKADEKKMIDEIRVRNGNLTIMCGRQATQKDVL</sequence>
<evidence type="ECO:0008006" key="4">
    <source>
        <dbReference type="Google" id="ProtNLM"/>
    </source>
</evidence>
<proteinExistence type="predicted"/>
<keyword evidence="1" id="KW-1133">Transmembrane helix</keyword>
<dbReference type="AlphaFoldDB" id="A0A1I0F7S6"/>
<dbReference type="InterPro" id="IPR032531">
    <property type="entry name" value="DUF4956"/>
</dbReference>
<keyword evidence="1" id="KW-0812">Transmembrane</keyword>
<dbReference type="EMBL" id="FOHN01000028">
    <property type="protein sequence ID" value="SET53316.1"/>
    <property type="molecule type" value="Genomic_DNA"/>
</dbReference>
<evidence type="ECO:0000313" key="3">
    <source>
        <dbReference type="Proteomes" id="UP000199800"/>
    </source>
</evidence>
<protein>
    <recommendedName>
        <fullName evidence="4">DUF4956 domain-containing protein</fullName>
    </recommendedName>
</protein>
<gene>
    <name evidence="2" type="ORF">SAMN04487772_12814</name>
</gene>
<dbReference type="Pfam" id="PF16316">
    <property type="entry name" value="DUF4956"/>
    <property type="match status" value="1"/>
</dbReference>
<accession>A0A1I0F7S6</accession>
<dbReference type="RefSeq" id="WP_092478735.1">
    <property type="nucleotide sequence ID" value="NZ_FOHN01000028.1"/>
</dbReference>
<feature type="transmembrane region" description="Helical" evidence="1">
    <location>
        <begin position="91"/>
        <end position="124"/>
    </location>
</feature>
<reference evidence="2 3" key="1">
    <citation type="submission" date="2016-10" db="EMBL/GenBank/DDBJ databases">
        <authorList>
            <person name="de Groot N.N."/>
        </authorList>
    </citation>
    <scope>NUCLEOTIDE SEQUENCE [LARGE SCALE GENOMIC DNA]</scope>
    <source>
        <strain evidence="2 3">DSM 1801</strain>
    </source>
</reference>
<evidence type="ECO:0000313" key="2">
    <source>
        <dbReference type="EMBL" id="SET53316.1"/>
    </source>
</evidence>